<proteinExistence type="predicted"/>
<evidence type="ECO:0000313" key="2">
    <source>
        <dbReference type="Proteomes" id="UP001230504"/>
    </source>
</evidence>
<dbReference type="EMBL" id="JAHLJV010000037">
    <property type="protein sequence ID" value="KAK1589648.1"/>
    <property type="molecule type" value="Genomic_DNA"/>
</dbReference>
<reference evidence="1" key="1">
    <citation type="submission" date="2021-06" db="EMBL/GenBank/DDBJ databases">
        <title>Comparative genomics, transcriptomics and evolutionary studies reveal genomic signatures of adaptation to plant cell wall in hemibiotrophic fungi.</title>
        <authorList>
            <consortium name="DOE Joint Genome Institute"/>
            <person name="Baroncelli R."/>
            <person name="Diaz J.F."/>
            <person name="Benocci T."/>
            <person name="Peng M."/>
            <person name="Battaglia E."/>
            <person name="Haridas S."/>
            <person name="Andreopoulos W."/>
            <person name="Labutti K."/>
            <person name="Pangilinan J."/>
            <person name="Floch G.L."/>
            <person name="Makela M.R."/>
            <person name="Henrissat B."/>
            <person name="Grigoriev I.V."/>
            <person name="Crouch J.A."/>
            <person name="De Vries R.P."/>
            <person name="Sukno S.A."/>
            <person name="Thon M.R."/>
        </authorList>
    </citation>
    <scope>NUCLEOTIDE SEQUENCE</scope>
    <source>
        <strain evidence="1">CBS 125086</strain>
    </source>
</reference>
<name>A0AAD8PX00_9PEZI</name>
<protein>
    <submittedName>
        <fullName evidence="1">Uncharacterized protein</fullName>
    </submittedName>
</protein>
<accession>A0AAD8PX00</accession>
<dbReference type="Proteomes" id="UP001230504">
    <property type="component" value="Unassembled WGS sequence"/>
</dbReference>
<organism evidence="1 2">
    <name type="scientific">Colletotrichum navitas</name>
    <dbReference type="NCBI Taxonomy" id="681940"/>
    <lineage>
        <taxon>Eukaryota</taxon>
        <taxon>Fungi</taxon>
        <taxon>Dikarya</taxon>
        <taxon>Ascomycota</taxon>
        <taxon>Pezizomycotina</taxon>
        <taxon>Sordariomycetes</taxon>
        <taxon>Hypocreomycetidae</taxon>
        <taxon>Glomerellales</taxon>
        <taxon>Glomerellaceae</taxon>
        <taxon>Colletotrichum</taxon>
        <taxon>Colletotrichum graminicola species complex</taxon>
    </lineage>
</organism>
<gene>
    <name evidence="1" type="ORF">LY79DRAFT_237323</name>
</gene>
<keyword evidence="2" id="KW-1185">Reference proteome</keyword>
<dbReference type="GeneID" id="85435952"/>
<dbReference type="RefSeq" id="XP_060413189.1">
    <property type="nucleotide sequence ID" value="XM_060551712.1"/>
</dbReference>
<comment type="caution">
    <text evidence="1">The sequence shown here is derived from an EMBL/GenBank/DDBJ whole genome shotgun (WGS) entry which is preliminary data.</text>
</comment>
<sequence length="79" mass="8525">MHAPQQHYLALPLHPLYSRIVIPAPAPGPGSHLIPSTAIVLHSLKLTPCSTPVSLPHFLSVPSSFRAELRRAQPALHSV</sequence>
<evidence type="ECO:0000313" key="1">
    <source>
        <dbReference type="EMBL" id="KAK1589648.1"/>
    </source>
</evidence>
<dbReference type="AlphaFoldDB" id="A0AAD8PX00"/>